<feature type="signal peptide" evidence="2">
    <location>
        <begin position="1"/>
        <end position="24"/>
    </location>
</feature>
<dbReference type="CDD" id="cd06257">
    <property type="entry name" value="DnaJ"/>
    <property type="match status" value="1"/>
</dbReference>
<dbReference type="AlphaFoldDB" id="A0A5A8C822"/>
<dbReference type="InterPro" id="IPR001623">
    <property type="entry name" value="DnaJ_domain"/>
</dbReference>
<protein>
    <recommendedName>
        <fullName evidence="3">J domain-containing protein</fullName>
    </recommendedName>
</protein>
<dbReference type="Proteomes" id="UP000323011">
    <property type="component" value="Unassembled WGS sequence"/>
</dbReference>
<feature type="region of interest" description="Disordered" evidence="1">
    <location>
        <begin position="168"/>
        <end position="190"/>
    </location>
</feature>
<dbReference type="GO" id="GO:0071218">
    <property type="term" value="P:cellular response to misfolded protein"/>
    <property type="evidence" value="ECO:0007669"/>
    <property type="project" value="TreeGrafter"/>
</dbReference>
<evidence type="ECO:0000256" key="1">
    <source>
        <dbReference type="SAM" id="MobiDB-lite"/>
    </source>
</evidence>
<dbReference type="InterPro" id="IPR051100">
    <property type="entry name" value="DnaJ_subfamily_B/C"/>
</dbReference>
<feature type="chain" id="PRO_5035574444" description="J domain-containing protein" evidence="2">
    <location>
        <begin position="25"/>
        <end position="334"/>
    </location>
</feature>
<proteinExistence type="predicted"/>
<dbReference type="PRINTS" id="PR00625">
    <property type="entry name" value="JDOMAIN"/>
</dbReference>
<dbReference type="GO" id="GO:0005789">
    <property type="term" value="C:endoplasmic reticulum membrane"/>
    <property type="evidence" value="ECO:0007669"/>
    <property type="project" value="TreeGrafter"/>
</dbReference>
<dbReference type="EMBL" id="HBET01023855">
    <property type="protein sequence ID" value="CAD8571817.1"/>
    <property type="molecule type" value="Transcribed_RNA"/>
</dbReference>
<evidence type="ECO:0000256" key="2">
    <source>
        <dbReference type="SAM" id="SignalP"/>
    </source>
</evidence>
<evidence type="ECO:0000313" key="7">
    <source>
        <dbReference type="Proteomes" id="UP000323011"/>
    </source>
</evidence>
<reference evidence="7 8" key="1">
    <citation type="submission" date="2019-07" db="EMBL/GenBank/DDBJ databases">
        <title>Genomes of Cafeteria roenbergensis.</title>
        <authorList>
            <person name="Fischer M.G."/>
            <person name="Hackl T."/>
            <person name="Roman M."/>
        </authorList>
    </citation>
    <scope>NUCLEOTIDE SEQUENCE [LARGE SCALE GENOMIC DNA]</scope>
    <source>
        <strain evidence="5 7">BVI</strain>
        <strain evidence="6 8">Cflag</strain>
    </source>
</reference>
<dbReference type="InterPro" id="IPR036869">
    <property type="entry name" value="J_dom_sf"/>
</dbReference>
<accession>A0A5A8C822</accession>
<keyword evidence="2" id="KW-0732">Signal</keyword>
<dbReference type="GO" id="GO:0030544">
    <property type="term" value="F:Hsp70 protein binding"/>
    <property type="evidence" value="ECO:0007669"/>
    <property type="project" value="TreeGrafter"/>
</dbReference>
<feature type="domain" description="J" evidence="3">
    <location>
        <begin position="56"/>
        <end position="117"/>
    </location>
</feature>
<dbReference type="Gene3D" id="1.10.287.110">
    <property type="entry name" value="DnaJ domain"/>
    <property type="match status" value="1"/>
</dbReference>
<sequence>MQPRRATTLAALLALLALSGGARARPHYGSYRGGGYGQDRQPSPTLPEAFATGQADPYELLRLSRNARLEEVRPAYRRAAIQSHPDKTGDSAAFLLVKEAFDVLSNPELRREYDRMHRTKAFVKRPRARAWSASDWVPGASWETGLWTGAVALLALWLVWPKGASPARRRAAAGKQQPMGEPPSPQVSASVRRSARLLARSTLMFEDGMLPAAGTPSCLGRFVLVVMTEEDASSECAWAWVQKAADAIRPEMRVVWGTTSPASCGSGLVAELSASRGLSPGTPYAMSVQLRRGQVVTAVKPLDAGLLNGQWAAGPGLLSWCERVVGGEVRHLAA</sequence>
<evidence type="ECO:0000313" key="4">
    <source>
        <dbReference type="EMBL" id="CAD8571817.1"/>
    </source>
</evidence>
<evidence type="ECO:0000313" key="6">
    <source>
        <dbReference type="EMBL" id="KAA0157849.1"/>
    </source>
</evidence>
<dbReference type="PANTHER" id="PTHR43908">
    <property type="entry name" value="AT29763P-RELATED"/>
    <property type="match status" value="1"/>
</dbReference>
<evidence type="ECO:0000259" key="3">
    <source>
        <dbReference type="PROSITE" id="PS50076"/>
    </source>
</evidence>
<dbReference type="SMART" id="SM00271">
    <property type="entry name" value="DnaJ"/>
    <property type="match status" value="1"/>
</dbReference>
<dbReference type="PANTHER" id="PTHR43908:SF3">
    <property type="entry name" value="AT29763P-RELATED"/>
    <property type="match status" value="1"/>
</dbReference>
<dbReference type="Proteomes" id="UP000325113">
    <property type="component" value="Unassembled WGS sequence"/>
</dbReference>
<dbReference type="SUPFAM" id="SSF46565">
    <property type="entry name" value="Chaperone J-domain"/>
    <property type="match status" value="1"/>
</dbReference>
<gene>
    <name evidence="4" type="ORF">CROE0942_LOCUS16197</name>
    <name evidence="5" type="ORF">FNF29_06149</name>
    <name evidence="6" type="ORF">FNF31_05662</name>
</gene>
<organism evidence="5 7">
    <name type="scientific">Cafeteria roenbergensis</name>
    <name type="common">Marine flagellate</name>
    <dbReference type="NCBI Taxonomy" id="33653"/>
    <lineage>
        <taxon>Eukaryota</taxon>
        <taxon>Sar</taxon>
        <taxon>Stramenopiles</taxon>
        <taxon>Bigyra</taxon>
        <taxon>Opalozoa</taxon>
        <taxon>Bicosoecida</taxon>
        <taxon>Cafeteriaceae</taxon>
        <taxon>Cafeteria</taxon>
    </lineage>
</organism>
<dbReference type="PROSITE" id="PS50076">
    <property type="entry name" value="DNAJ_2"/>
    <property type="match status" value="1"/>
</dbReference>
<evidence type="ECO:0000313" key="8">
    <source>
        <dbReference type="Proteomes" id="UP000325113"/>
    </source>
</evidence>
<name>A0A5A8C822_CAFRO</name>
<dbReference type="EMBL" id="VLTN01000045">
    <property type="protein sequence ID" value="KAA0149262.1"/>
    <property type="molecule type" value="Genomic_DNA"/>
</dbReference>
<evidence type="ECO:0000313" key="5">
    <source>
        <dbReference type="EMBL" id="KAA0149262.1"/>
    </source>
</evidence>
<keyword evidence="7" id="KW-1185">Reference proteome</keyword>
<dbReference type="Pfam" id="PF00226">
    <property type="entry name" value="DnaJ"/>
    <property type="match status" value="1"/>
</dbReference>
<reference evidence="4" key="2">
    <citation type="submission" date="2021-01" db="EMBL/GenBank/DDBJ databases">
        <authorList>
            <person name="Corre E."/>
            <person name="Pelletier E."/>
            <person name="Niang G."/>
            <person name="Scheremetjew M."/>
            <person name="Finn R."/>
            <person name="Kale V."/>
            <person name="Holt S."/>
            <person name="Cochrane G."/>
            <person name="Meng A."/>
            <person name="Brown T."/>
            <person name="Cohen L."/>
        </authorList>
    </citation>
    <scope>NUCLEOTIDE SEQUENCE</scope>
    <source>
        <strain evidence="4">E4-10</strain>
    </source>
</reference>
<dbReference type="EMBL" id="VLTM01000075">
    <property type="protein sequence ID" value="KAA0157849.1"/>
    <property type="molecule type" value="Genomic_DNA"/>
</dbReference>